<evidence type="ECO:0000313" key="1">
    <source>
        <dbReference type="EMBL" id="KAG5856817.1"/>
    </source>
</evidence>
<dbReference type="AlphaFoldDB" id="A0A9D3MXW0"/>
<keyword evidence="2" id="KW-1185">Reference proteome</keyword>
<feature type="non-terminal residue" evidence="1">
    <location>
        <position position="1"/>
    </location>
</feature>
<sequence>MPLVRYCAESMKPNKCKRHFETTHKEYMGKPKSCFERKRDELSRQRMHFRKVPFASTYLCEAGLSALVCMKSKYCSRLDVTDEMRCALSTTAPDFDKLQRDHLNRHAKDL</sequence>
<accession>A0A9D3MXW0</accession>
<comment type="caution">
    <text evidence="1">The sequence shown here is derived from an EMBL/GenBank/DDBJ whole genome shotgun (WGS) entry which is preliminary data.</text>
</comment>
<organism evidence="1 2">
    <name type="scientific">Anguilla anguilla</name>
    <name type="common">European freshwater eel</name>
    <name type="synonym">Muraena anguilla</name>
    <dbReference type="NCBI Taxonomy" id="7936"/>
    <lineage>
        <taxon>Eukaryota</taxon>
        <taxon>Metazoa</taxon>
        <taxon>Chordata</taxon>
        <taxon>Craniata</taxon>
        <taxon>Vertebrata</taxon>
        <taxon>Euteleostomi</taxon>
        <taxon>Actinopterygii</taxon>
        <taxon>Neopterygii</taxon>
        <taxon>Teleostei</taxon>
        <taxon>Anguilliformes</taxon>
        <taxon>Anguillidae</taxon>
        <taxon>Anguilla</taxon>
    </lineage>
</organism>
<evidence type="ECO:0000313" key="2">
    <source>
        <dbReference type="Proteomes" id="UP001044222"/>
    </source>
</evidence>
<dbReference type="Proteomes" id="UP001044222">
    <property type="component" value="Unassembled WGS sequence"/>
</dbReference>
<protein>
    <submittedName>
        <fullName evidence="1">Uncharacterized protein</fullName>
    </submittedName>
</protein>
<dbReference type="PANTHER" id="PTHR45913:SF19">
    <property type="entry name" value="LOW QUALITY PROTEIN: ZINC FINGER BED DOMAIN-CONTAINING PROTEIN 5-LIKE"/>
    <property type="match status" value="1"/>
</dbReference>
<name>A0A9D3MXW0_ANGAN</name>
<gene>
    <name evidence="1" type="ORF">ANANG_G00011920</name>
</gene>
<dbReference type="EMBL" id="JAFIRN010000001">
    <property type="protein sequence ID" value="KAG5856817.1"/>
    <property type="molecule type" value="Genomic_DNA"/>
</dbReference>
<dbReference type="PANTHER" id="PTHR45913">
    <property type="entry name" value="EPM2A-INTERACTING PROTEIN 1"/>
    <property type="match status" value="1"/>
</dbReference>
<reference evidence="1" key="1">
    <citation type="submission" date="2021-01" db="EMBL/GenBank/DDBJ databases">
        <title>A chromosome-scale assembly of European eel, Anguilla anguilla.</title>
        <authorList>
            <person name="Henkel C."/>
            <person name="Jong-Raadsen S.A."/>
            <person name="Dufour S."/>
            <person name="Weltzien F.-A."/>
            <person name="Palstra A.P."/>
            <person name="Pelster B."/>
            <person name="Spaink H.P."/>
            <person name="Van Den Thillart G.E."/>
            <person name="Jansen H."/>
            <person name="Zahm M."/>
            <person name="Klopp C."/>
            <person name="Cedric C."/>
            <person name="Louis A."/>
            <person name="Berthelot C."/>
            <person name="Parey E."/>
            <person name="Roest Crollius H."/>
            <person name="Montfort J."/>
            <person name="Robinson-Rechavi M."/>
            <person name="Bucao C."/>
            <person name="Bouchez O."/>
            <person name="Gislard M."/>
            <person name="Lluch J."/>
            <person name="Milhes M."/>
            <person name="Lampietro C."/>
            <person name="Lopez Roques C."/>
            <person name="Donnadieu C."/>
            <person name="Braasch I."/>
            <person name="Desvignes T."/>
            <person name="Postlethwait J."/>
            <person name="Bobe J."/>
            <person name="Guiguen Y."/>
            <person name="Dirks R."/>
        </authorList>
    </citation>
    <scope>NUCLEOTIDE SEQUENCE</scope>
    <source>
        <strain evidence="1">Tag_6206</strain>
        <tissue evidence="1">Liver</tissue>
    </source>
</reference>
<proteinExistence type="predicted"/>